<dbReference type="PANTHER" id="PTHR11945:SF782">
    <property type="entry name" value="OS11G0229900 PROTEIN"/>
    <property type="match status" value="1"/>
</dbReference>
<dbReference type="PANTHER" id="PTHR11945">
    <property type="entry name" value="MADS BOX PROTEIN"/>
    <property type="match status" value="1"/>
</dbReference>
<name>A0ABM3ZWA5_ZIZJJ</name>
<sequence>MGVGQTRARFLINIRRPCIPRLYYSLKQTNKQTKSKKGKQESSAKKGKKEKQRKRMGKGKRKLPMELIGKKENRMVTFSKRRKGLIKKAEEFHSLTGSSIALIVISEAGRPSIYGAPSFDSVLHRFQLQHNNNNNNNNNDEGILSSAHSNSHTTPTPETLFIGGSNQEDENLVVVADQEPWPPETLDLPHDHHRHSFDAPPSELLLIPQGGGSTTAPSVPMAEDDNCLFDIDTLLLLLDGKAEDNAAVNGTHPYHTPDDYENAVVVADQEPSPTAFALPHHHYSFYASPPDQVVHRGSKENNAAFPIFN</sequence>
<evidence type="ECO:0000313" key="8">
    <source>
        <dbReference type="Proteomes" id="UP001652623"/>
    </source>
</evidence>
<evidence type="ECO:0000256" key="5">
    <source>
        <dbReference type="ARBA" id="ARBA00023242"/>
    </source>
</evidence>
<keyword evidence="5" id="KW-0539">Nucleus</keyword>
<keyword evidence="4" id="KW-0804">Transcription</keyword>
<feature type="domain" description="MADS-box" evidence="7">
    <location>
        <begin position="58"/>
        <end position="118"/>
    </location>
</feature>
<evidence type="ECO:0000313" key="9">
    <source>
        <dbReference type="RefSeq" id="XP_060668761.1"/>
    </source>
</evidence>
<feature type="compositionally biased region" description="Basic residues" evidence="6">
    <location>
        <begin position="45"/>
        <end position="62"/>
    </location>
</feature>
<accession>A0ABM3ZWA5</accession>
<feature type="region of interest" description="Disordered" evidence="6">
    <location>
        <begin position="26"/>
        <end position="64"/>
    </location>
</feature>
<organism evidence="8 9">
    <name type="scientific">Ziziphus jujuba</name>
    <name type="common">Chinese jujube</name>
    <name type="synonym">Ziziphus sativa</name>
    <dbReference type="NCBI Taxonomy" id="326968"/>
    <lineage>
        <taxon>Eukaryota</taxon>
        <taxon>Viridiplantae</taxon>
        <taxon>Streptophyta</taxon>
        <taxon>Embryophyta</taxon>
        <taxon>Tracheophyta</taxon>
        <taxon>Spermatophyta</taxon>
        <taxon>Magnoliopsida</taxon>
        <taxon>eudicotyledons</taxon>
        <taxon>Gunneridae</taxon>
        <taxon>Pentapetalae</taxon>
        <taxon>rosids</taxon>
        <taxon>fabids</taxon>
        <taxon>Rosales</taxon>
        <taxon>Rhamnaceae</taxon>
        <taxon>Paliureae</taxon>
        <taxon>Ziziphus</taxon>
    </lineage>
</organism>
<dbReference type="InterPro" id="IPR036879">
    <property type="entry name" value="TF_MADSbox_sf"/>
</dbReference>
<proteinExistence type="predicted"/>
<dbReference type="SUPFAM" id="SSF55455">
    <property type="entry name" value="SRF-like"/>
    <property type="match status" value="1"/>
</dbReference>
<dbReference type="InterPro" id="IPR002100">
    <property type="entry name" value="TF_MADSbox"/>
</dbReference>
<dbReference type="PRINTS" id="PR00404">
    <property type="entry name" value="MADSDOMAIN"/>
</dbReference>
<protein>
    <submittedName>
        <fullName evidence="9">Uncharacterized protein LOC132799976</fullName>
    </submittedName>
</protein>
<dbReference type="GeneID" id="132799976"/>
<evidence type="ECO:0000259" key="7">
    <source>
        <dbReference type="PROSITE" id="PS50066"/>
    </source>
</evidence>
<reference evidence="9" key="1">
    <citation type="submission" date="2025-08" db="UniProtKB">
        <authorList>
            <consortium name="RefSeq"/>
        </authorList>
    </citation>
    <scope>IDENTIFICATION</scope>
    <source>
        <tissue evidence="9">Seedling</tissue>
    </source>
</reference>
<dbReference type="Pfam" id="PF00319">
    <property type="entry name" value="SRF-TF"/>
    <property type="match status" value="1"/>
</dbReference>
<dbReference type="Proteomes" id="UP001652623">
    <property type="component" value="Chromosome 11"/>
</dbReference>
<evidence type="ECO:0000256" key="1">
    <source>
        <dbReference type="ARBA" id="ARBA00004123"/>
    </source>
</evidence>
<dbReference type="Gene3D" id="3.40.1810.10">
    <property type="entry name" value="Transcription factor, MADS-box"/>
    <property type="match status" value="1"/>
</dbReference>
<keyword evidence="8" id="KW-1185">Reference proteome</keyword>
<comment type="subcellular location">
    <subcellularLocation>
        <location evidence="1">Nucleus</location>
    </subcellularLocation>
</comment>
<gene>
    <name evidence="9" type="primary">LOC132799976</name>
</gene>
<keyword evidence="3" id="KW-0238">DNA-binding</keyword>
<dbReference type="SMART" id="SM00432">
    <property type="entry name" value="MADS"/>
    <property type="match status" value="1"/>
</dbReference>
<evidence type="ECO:0000256" key="3">
    <source>
        <dbReference type="ARBA" id="ARBA00023125"/>
    </source>
</evidence>
<evidence type="ECO:0000256" key="4">
    <source>
        <dbReference type="ARBA" id="ARBA00023163"/>
    </source>
</evidence>
<dbReference type="RefSeq" id="XP_060668761.1">
    <property type="nucleotide sequence ID" value="XM_060812778.1"/>
</dbReference>
<dbReference type="PROSITE" id="PS50066">
    <property type="entry name" value="MADS_BOX_2"/>
    <property type="match status" value="1"/>
</dbReference>
<feature type="compositionally biased region" description="Polar residues" evidence="6">
    <location>
        <begin position="146"/>
        <end position="157"/>
    </location>
</feature>
<evidence type="ECO:0000256" key="6">
    <source>
        <dbReference type="SAM" id="MobiDB-lite"/>
    </source>
</evidence>
<feature type="region of interest" description="Disordered" evidence="6">
    <location>
        <begin position="130"/>
        <end position="164"/>
    </location>
</feature>
<evidence type="ECO:0000256" key="2">
    <source>
        <dbReference type="ARBA" id="ARBA00023015"/>
    </source>
</evidence>
<keyword evidence="2" id="KW-0805">Transcription regulation</keyword>